<dbReference type="Proteomes" id="UP001162156">
    <property type="component" value="Unassembled WGS sequence"/>
</dbReference>
<dbReference type="InterPro" id="IPR013893">
    <property type="entry name" value="RNase_P_Rpp40"/>
</dbReference>
<dbReference type="GO" id="GO:0000171">
    <property type="term" value="F:ribonuclease MRP activity"/>
    <property type="evidence" value="ECO:0007669"/>
    <property type="project" value="TreeGrafter"/>
</dbReference>
<dbReference type="EMBL" id="JANEYF010002698">
    <property type="protein sequence ID" value="KAJ8943222.1"/>
    <property type="molecule type" value="Genomic_DNA"/>
</dbReference>
<dbReference type="PANTHER" id="PTHR15396:SF1">
    <property type="entry name" value="RIBONUCLEASE P PROTEIN SUBUNIT P40"/>
    <property type="match status" value="1"/>
</dbReference>
<evidence type="ECO:0000313" key="2">
    <source>
        <dbReference type="EMBL" id="KAJ8943222.1"/>
    </source>
</evidence>
<evidence type="ECO:0000256" key="1">
    <source>
        <dbReference type="SAM" id="MobiDB-lite"/>
    </source>
</evidence>
<dbReference type="AlphaFoldDB" id="A0AAV8XWB5"/>
<dbReference type="GO" id="GO:0004526">
    <property type="term" value="F:ribonuclease P activity"/>
    <property type="evidence" value="ECO:0007669"/>
    <property type="project" value="TreeGrafter"/>
</dbReference>
<dbReference type="GO" id="GO:0000447">
    <property type="term" value="P:endonucleolytic cleavage in ITS1 to separate SSU-rRNA from 5.8S rRNA and LSU-rRNA from tricistronic rRNA transcript (SSU-rRNA, 5.8S rRNA, LSU-rRNA)"/>
    <property type="evidence" value="ECO:0007669"/>
    <property type="project" value="TreeGrafter"/>
</dbReference>
<feature type="non-terminal residue" evidence="2">
    <location>
        <position position="1"/>
    </location>
</feature>
<proteinExistence type="predicted"/>
<organism evidence="2 3">
    <name type="scientific">Rhamnusium bicolor</name>
    <dbReference type="NCBI Taxonomy" id="1586634"/>
    <lineage>
        <taxon>Eukaryota</taxon>
        <taxon>Metazoa</taxon>
        <taxon>Ecdysozoa</taxon>
        <taxon>Arthropoda</taxon>
        <taxon>Hexapoda</taxon>
        <taxon>Insecta</taxon>
        <taxon>Pterygota</taxon>
        <taxon>Neoptera</taxon>
        <taxon>Endopterygota</taxon>
        <taxon>Coleoptera</taxon>
        <taxon>Polyphaga</taxon>
        <taxon>Cucujiformia</taxon>
        <taxon>Chrysomeloidea</taxon>
        <taxon>Cerambycidae</taxon>
        <taxon>Lepturinae</taxon>
        <taxon>Rhagiini</taxon>
        <taxon>Rhamnusium</taxon>
    </lineage>
</organism>
<dbReference type="PANTHER" id="PTHR15396">
    <property type="entry name" value="RIBONUCLEASE P PROTEIN SUBUNIT P40"/>
    <property type="match status" value="1"/>
</dbReference>
<sequence length="300" mass="33632">GAQTNGRGRRTTIRDAHAKEKKEPGQPRLRGGRQNQEGQKRARKCCDRAPNQKGARNQKNHQQQYRGGSGGHASGKSGNTTSDLIKEGDMEPRQSAAEGSRVNYNKAKLTGDGIAIKLTTADDNKKLMGLLTTKKHEYHTYSLPEERQLRIIQNRMLCPEVWNFHVPYSSFQIENSDDGLPSNNKNINTFYCTHCVSVILPDSLRFPDKLIEKLVVDCEYYKLLDLQLGDLIESKFLSSFVKSGRLTLLSINTRIDCDSCIGIIPTGQLVLSVNKETYESLGLEGKVSHFTAKSRNKYSK</sequence>
<comment type="caution">
    <text evidence="2">The sequence shown here is derived from an EMBL/GenBank/DDBJ whole genome shotgun (WGS) entry which is preliminary data.</text>
</comment>
<feature type="region of interest" description="Disordered" evidence="1">
    <location>
        <begin position="1"/>
        <end position="102"/>
    </location>
</feature>
<gene>
    <name evidence="2" type="ORF">NQ314_009795</name>
</gene>
<feature type="compositionally biased region" description="Basic and acidic residues" evidence="1">
    <location>
        <begin position="12"/>
        <end position="25"/>
    </location>
</feature>
<dbReference type="GO" id="GO:0001682">
    <property type="term" value="P:tRNA 5'-leader removal"/>
    <property type="evidence" value="ECO:0007669"/>
    <property type="project" value="InterPro"/>
</dbReference>
<name>A0AAV8XWB5_9CUCU</name>
<dbReference type="Pfam" id="PF08584">
    <property type="entry name" value="Ribonuc_P_40"/>
    <property type="match status" value="1"/>
</dbReference>
<keyword evidence="3" id="KW-1185">Reference proteome</keyword>
<protein>
    <submittedName>
        <fullName evidence="2">Uncharacterized protein</fullName>
    </submittedName>
</protein>
<reference evidence="2" key="1">
    <citation type="journal article" date="2023" name="Insect Mol. Biol.">
        <title>Genome sequencing provides insights into the evolution of gene families encoding plant cell wall-degrading enzymes in longhorned beetles.</title>
        <authorList>
            <person name="Shin N.R."/>
            <person name="Okamura Y."/>
            <person name="Kirsch R."/>
            <person name="Pauchet Y."/>
        </authorList>
    </citation>
    <scope>NUCLEOTIDE SEQUENCE</scope>
    <source>
        <strain evidence="2">RBIC_L_NR</strain>
    </source>
</reference>
<accession>A0AAV8XWB5</accession>
<evidence type="ECO:0000313" key="3">
    <source>
        <dbReference type="Proteomes" id="UP001162156"/>
    </source>
</evidence>
<feature type="compositionally biased region" description="Polar residues" evidence="1">
    <location>
        <begin position="54"/>
        <end position="66"/>
    </location>
</feature>
<dbReference type="GO" id="GO:0000172">
    <property type="term" value="C:ribonuclease MRP complex"/>
    <property type="evidence" value="ECO:0007669"/>
    <property type="project" value="TreeGrafter"/>
</dbReference>
<dbReference type="GO" id="GO:0030681">
    <property type="term" value="C:multimeric ribonuclease P complex"/>
    <property type="evidence" value="ECO:0007669"/>
    <property type="project" value="TreeGrafter"/>
</dbReference>
<feature type="compositionally biased region" description="Basic and acidic residues" evidence="1">
    <location>
        <begin position="38"/>
        <end position="47"/>
    </location>
</feature>